<keyword evidence="3" id="KW-1185">Reference proteome</keyword>
<dbReference type="RefSeq" id="WP_110997997.1">
    <property type="nucleotide sequence ID" value="NZ_QKTW01000009.1"/>
</dbReference>
<proteinExistence type="predicted"/>
<comment type="caution">
    <text evidence="2">The sequence shown here is derived from an EMBL/GenBank/DDBJ whole genome shotgun (WGS) entry which is preliminary data.</text>
</comment>
<reference evidence="2 3" key="1">
    <citation type="submission" date="2018-06" db="EMBL/GenBank/DDBJ databases">
        <title>Mucibacter soli gen. nov., sp. nov., a new member of the family Chitinophagaceae producing mucin.</title>
        <authorList>
            <person name="Kim M.-K."/>
            <person name="Park S."/>
            <person name="Kim T.-S."/>
            <person name="Joung Y."/>
            <person name="Han J.-H."/>
            <person name="Kim S.B."/>
        </authorList>
    </citation>
    <scope>NUCLEOTIDE SEQUENCE [LARGE SCALE GENOMIC DNA]</scope>
    <source>
        <strain evidence="2 3">R1-15</strain>
    </source>
</reference>
<dbReference type="Proteomes" id="UP000248745">
    <property type="component" value="Unassembled WGS sequence"/>
</dbReference>
<sequence length="151" mass="17698">MFFKDFTEYKNTKGRVLHIGWLEPEHDYEKGEVDEKVVKKLIALHDREATCLTRGVHLCGFCPPERGWVYLQEGKHRILGHAEIWVPNNDQAKTFAAPSLIIHYILEHGYRPPQEFIDAVMGFDLNSDWSGDQTWMDLMDDWYGPQDWGDF</sequence>
<accession>A0A2W2ANH0</accession>
<feature type="domain" description="DUF7919" evidence="1">
    <location>
        <begin position="1"/>
        <end position="121"/>
    </location>
</feature>
<dbReference type="OrthoDB" id="5523878at2"/>
<dbReference type="Pfam" id="PF25535">
    <property type="entry name" value="DUF7919"/>
    <property type="match status" value="1"/>
</dbReference>
<organism evidence="2 3">
    <name type="scientific">Taibaiella soli</name>
    <dbReference type="NCBI Taxonomy" id="1649169"/>
    <lineage>
        <taxon>Bacteria</taxon>
        <taxon>Pseudomonadati</taxon>
        <taxon>Bacteroidota</taxon>
        <taxon>Chitinophagia</taxon>
        <taxon>Chitinophagales</taxon>
        <taxon>Chitinophagaceae</taxon>
        <taxon>Taibaiella</taxon>
    </lineage>
</organism>
<gene>
    <name evidence="2" type="ORF">DN068_06040</name>
</gene>
<dbReference type="EMBL" id="QKTW01000009">
    <property type="protein sequence ID" value="PZF73900.1"/>
    <property type="molecule type" value="Genomic_DNA"/>
</dbReference>
<evidence type="ECO:0000313" key="2">
    <source>
        <dbReference type="EMBL" id="PZF73900.1"/>
    </source>
</evidence>
<name>A0A2W2ANH0_9BACT</name>
<evidence type="ECO:0000259" key="1">
    <source>
        <dbReference type="Pfam" id="PF25535"/>
    </source>
</evidence>
<dbReference type="AlphaFoldDB" id="A0A2W2ANH0"/>
<dbReference type="InterPro" id="IPR057679">
    <property type="entry name" value="DUF7919"/>
</dbReference>
<protein>
    <recommendedName>
        <fullName evidence="1">DUF7919 domain-containing protein</fullName>
    </recommendedName>
</protein>
<evidence type="ECO:0000313" key="3">
    <source>
        <dbReference type="Proteomes" id="UP000248745"/>
    </source>
</evidence>